<dbReference type="InterPro" id="IPR017144">
    <property type="entry name" value="Xaa-Arg_dipeptidase"/>
</dbReference>
<evidence type="ECO:0000313" key="6">
    <source>
        <dbReference type="Proteomes" id="UP000766486"/>
    </source>
</evidence>
<dbReference type="Proteomes" id="UP000766486">
    <property type="component" value="Unassembled WGS sequence"/>
</dbReference>
<accession>A0ABY6V5R2</accession>
<organism evidence="5 6">
    <name type="scientific">Bionectria ochroleuca</name>
    <name type="common">Gliocladium roseum</name>
    <dbReference type="NCBI Taxonomy" id="29856"/>
    <lineage>
        <taxon>Eukaryota</taxon>
        <taxon>Fungi</taxon>
        <taxon>Dikarya</taxon>
        <taxon>Ascomycota</taxon>
        <taxon>Pezizomycotina</taxon>
        <taxon>Sordariomycetes</taxon>
        <taxon>Hypocreomycetidae</taxon>
        <taxon>Hypocreales</taxon>
        <taxon>Bionectriaceae</taxon>
        <taxon>Clonostachys</taxon>
    </lineage>
</organism>
<dbReference type="EMBL" id="CABFNS010001079">
    <property type="protein sequence ID" value="VUC37976.1"/>
    <property type="molecule type" value="Genomic_DNA"/>
</dbReference>
<reference evidence="5 6" key="1">
    <citation type="submission" date="2019-06" db="EMBL/GenBank/DDBJ databases">
        <authorList>
            <person name="Broberg M."/>
        </authorList>
    </citation>
    <scope>NUCLEOTIDE SEQUENCE [LARGE SCALE GENOMIC DNA]</scope>
</reference>
<dbReference type="InterPro" id="IPR017439">
    <property type="entry name" value="Amidohydrolase"/>
</dbReference>
<gene>
    <name evidence="5" type="ORF">CLO192961_LOCUS490226</name>
</gene>
<dbReference type="NCBIfam" id="TIGR01891">
    <property type="entry name" value="amidohydrolases"/>
    <property type="match status" value="1"/>
</dbReference>
<dbReference type="Pfam" id="PF01546">
    <property type="entry name" value="Peptidase_M20"/>
    <property type="match status" value="1"/>
</dbReference>
<keyword evidence="6" id="KW-1185">Reference proteome</keyword>
<evidence type="ECO:0000256" key="3">
    <source>
        <dbReference type="SAM" id="MobiDB-lite"/>
    </source>
</evidence>
<dbReference type="CDD" id="cd05672">
    <property type="entry name" value="M20_ACY1L2-like"/>
    <property type="match status" value="1"/>
</dbReference>
<dbReference type="InterPro" id="IPR052030">
    <property type="entry name" value="Peptidase_M20/M20A_hydrolases"/>
</dbReference>
<evidence type="ECO:0000259" key="4">
    <source>
        <dbReference type="Pfam" id="PF07687"/>
    </source>
</evidence>
<dbReference type="InterPro" id="IPR011650">
    <property type="entry name" value="Peptidase_M20_dimer"/>
</dbReference>
<dbReference type="Pfam" id="PF07687">
    <property type="entry name" value="M20_dimer"/>
    <property type="match status" value="1"/>
</dbReference>
<protein>
    <recommendedName>
        <fullName evidence="2">Peptidase M20 domain-containing protein 2</fullName>
    </recommendedName>
</protein>
<evidence type="ECO:0000256" key="1">
    <source>
        <dbReference type="ARBA" id="ARBA00006247"/>
    </source>
</evidence>
<dbReference type="PANTHER" id="PTHR30575:SF0">
    <property type="entry name" value="XAA-ARG DIPEPTIDASE"/>
    <property type="match status" value="1"/>
</dbReference>
<dbReference type="Gene3D" id="3.30.70.360">
    <property type="match status" value="1"/>
</dbReference>
<name>A0ABY6V5R2_BIOOC</name>
<evidence type="ECO:0000313" key="5">
    <source>
        <dbReference type="EMBL" id="VUC37976.1"/>
    </source>
</evidence>
<sequence length="459" mass="49210">MAIATTTQTVDTKQDLGCHADQAVIKDTIPVVETSFSEDDASKNGVSSPSTPPLQKARSVIHHHLEHLDPLLREFNRQIHSNPEVAYKEFFAHDTLASFLEKQGFVVKKHAYGLETSFEAEIGQGGRLVVFCAEYDALPGIGHACGHNLIATSSLAGFLGAVQTLKELNLPGRIRILGTPAEEGGGGKVKLIEAGAFNPPEDIAAAIMAHPVALHQIGGEADCFGLAAFKLIASHKFRVEFSGKTAHAAGEPWKGRNALDAAVAAYSSVALLRQQIQPDERMHGIIEVGGTVPNVIPEYTRMNWYIRSPTNKRCDELLKRVKTCLEAAAAATDCSINYIAAPTYQNLRANETLCQTFVDEMAALDKKVLLHVTKAGLFNASTDMGNVSHLVPSFHGAFVIPTDPDVAGHNPKFAASAGTDEGHVAAINCAKGMAMLAIRTLLEDKTAAGARKDFETDDD</sequence>
<dbReference type="SUPFAM" id="SSF55031">
    <property type="entry name" value="Bacterial exopeptidase dimerisation domain"/>
    <property type="match status" value="1"/>
</dbReference>
<comment type="similarity">
    <text evidence="1 2">Belongs to the peptidase M20A family.</text>
</comment>
<dbReference type="PANTHER" id="PTHR30575">
    <property type="entry name" value="PEPTIDASE M20"/>
    <property type="match status" value="1"/>
</dbReference>
<dbReference type="PIRSF" id="PIRSF037226">
    <property type="entry name" value="Amidohydrolase_ACY1L2_prd"/>
    <property type="match status" value="1"/>
</dbReference>
<dbReference type="InterPro" id="IPR036264">
    <property type="entry name" value="Bact_exopeptidase_dim_dom"/>
</dbReference>
<dbReference type="Gene3D" id="3.40.630.10">
    <property type="entry name" value="Zn peptidases"/>
    <property type="match status" value="1"/>
</dbReference>
<proteinExistence type="inferred from homology"/>
<feature type="domain" description="Peptidase M20 dimerisation" evidence="4">
    <location>
        <begin position="236"/>
        <end position="331"/>
    </location>
</feature>
<dbReference type="SUPFAM" id="SSF53187">
    <property type="entry name" value="Zn-dependent exopeptidases"/>
    <property type="match status" value="1"/>
</dbReference>
<comment type="caution">
    <text evidence="5">The sequence shown here is derived from an EMBL/GenBank/DDBJ whole genome shotgun (WGS) entry which is preliminary data.</text>
</comment>
<dbReference type="InterPro" id="IPR002933">
    <property type="entry name" value="Peptidase_M20"/>
</dbReference>
<feature type="region of interest" description="Disordered" evidence="3">
    <location>
        <begin position="36"/>
        <end position="55"/>
    </location>
</feature>
<evidence type="ECO:0000256" key="2">
    <source>
        <dbReference type="PIRNR" id="PIRNR037226"/>
    </source>
</evidence>